<organism evidence="2 3">
    <name type="scientific">Paraburkholderia polaris</name>
    <dbReference type="NCBI Taxonomy" id="2728848"/>
    <lineage>
        <taxon>Bacteria</taxon>
        <taxon>Pseudomonadati</taxon>
        <taxon>Pseudomonadota</taxon>
        <taxon>Betaproteobacteria</taxon>
        <taxon>Burkholderiales</taxon>
        <taxon>Burkholderiaceae</taxon>
        <taxon>Paraburkholderia</taxon>
    </lineage>
</organism>
<dbReference type="Pfam" id="PF09850">
    <property type="entry name" value="DotU"/>
    <property type="match status" value="1"/>
</dbReference>
<reference evidence="2 3" key="1">
    <citation type="submission" date="2020-04" db="EMBL/GenBank/DDBJ databases">
        <title>Paraburkholderia sp. RP-4-7 isolated from soil.</title>
        <authorList>
            <person name="Dahal R.H."/>
        </authorList>
    </citation>
    <scope>NUCLEOTIDE SEQUENCE [LARGE SCALE GENOMIC DNA]</scope>
    <source>
        <strain evidence="2 3">RP-4-7</strain>
    </source>
</reference>
<dbReference type="EMBL" id="JABBGJ010000001">
    <property type="protein sequence ID" value="NML96463.1"/>
    <property type="molecule type" value="Genomic_DNA"/>
</dbReference>
<dbReference type="PANTHER" id="PTHR38033">
    <property type="entry name" value="MEMBRANE PROTEIN-RELATED"/>
    <property type="match status" value="1"/>
</dbReference>
<evidence type="ECO:0000313" key="3">
    <source>
        <dbReference type="Proteomes" id="UP000544134"/>
    </source>
</evidence>
<evidence type="ECO:0000313" key="2">
    <source>
        <dbReference type="EMBL" id="NML96463.1"/>
    </source>
</evidence>
<comment type="caution">
    <text evidence="2">The sequence shown here is derived from an EMBL/GenBank/DDBJ whole genome shotgun (WGS) entry which is preliminary data.</text>
</comment>
<dbReference type="NCBIfam" id="TIGR03349">
    <property type="entry name" value="IV_VI_DotU"/>
    <property type="match status" value="1"/>
</dbReference>
<dbReference type="PANTHER" id="PTHR38033:SF1">
    <property type="entry name" value="DOTU FAMILY TYPE IV_VI SECRETION SYSTEM PROTEIN"/>
    <property type="match status" value="1"/>
</dbReference>
<keyword evidence="3" id="KW-1185">Reference proteome</keyword>
<evidence type="ECO:0000259" key="1">
    <source>
        <dbReference type="Pfam" id="PF09850"/>
    </source>
</evidence>
<dbReference type="Gene3D" id="1.25.40.590">
    <property type="entry name" value="Type IV / VI secretion system, DotU"/>
    <property type="match status" value="1"/>
</dbReference>
<dbReference type="InterPro" id="IPR038522">
    <property type="entry name" value="T4/T6SS_DotU_sf"/>
</dbReference>
<feature type="domain" description="Type IV / VI secretion system DotU" evidence="1">
    <location>
        <begin position="28"/>
        <end position="230"/>
    </location>
</feature>
<dbReference type="InterPro" id="IPR017732">
    <property type="entry name" value="T4/T6SS_DotU"/>
</dbReference>
<gene>
    <name evidence="2" type="ORF">HHL24_00585</name>
</gene>
<dbReference type="AlphaFoldDB" id="A0A848IAC9"/>
<accession>A0A848IAC9</accession>
<name>A0A848IAC9_9BURK</name>
<proteinExistence type="predicted"/>
<protein>
    <submittedName>
        <fullName evidence="2">DotU family type IV/VI secretion system protein</fullName>
    </submittedName>
</protein>
<sequence length="252" mass="27524">MTTISSMKEFQLMDAQPAASRVAGGGIRDLLRDTALLVSMLRQGGKTEPVEQLRQRCMQLMAAFSTALEQRGFAADVREDALYAQCGLLDEAVLRCPSIDDRASWEAHPLQVERFGKLDAGDHVLNRLTERMRESSPNVDLLECYAAILGLGFMGRYASSTGTSFGTRDGDAKRATLIAALNARLEKLRPAVTRTFIADRTGRRVADWFYRLSPWGLAGLSCIAAGLVHLIWGQALSAQLAHLVTSAPAMKP</sequence>
<dbReference type="Proteomes" id="UP000544134">
    <property type="component" value="Unassembled WGS sequence"/>
</dbReference>